<organism evidence="1 2">
    <name type="scientific">Sphingomonas trueperi</name>
    <dbReference type="NCBI Taxonomy" id="53317"/>
    <lineage>
        <taxon>Bacteria</taxon>
        <taxon>Pseudomonadati</taxon>
        <taxon>Pseudomonadota</taxon>
        <taxon>Alphaproteobacteria</taxon>
        <taxon>Sphingomonadales</taxon>
        <taxon>Sphingomonadaceae</taxon>
        <taxon>Sphingomonas</taxon>
    </lineage>
</organism>
<dbReference type="Gene3D" id="1.10.287.1700">
    <property type="match status" value="1"/>
</dbReference>
<reference evidence="1 2" key="1">
    <citation type="submission" date="2020-03" db="EMBL/GenBank/DDBJ databases">
        <title>Genomic Encyclopedia of Type Strains, Phase IV (KMG-IV): sequencing the most valuable type-strain genomes for metagenomic binning, comparative biology and taxonomic classification.</title>
        <authorList>
            <person name="Goeker M."/>
        </authorList>
    </citation>
    <scope>NUCLEOTIDE SEQUENCE [LARGE SCALE GENOMIC DNA]</scope>
    <source>
        <strain evidence="1 2">DSM 7225</strain>
    </source>
</reference>
<name>A0A7X5XZ40_9SPHN</name>
<dbReference type="AlphaFoldDB" id="A0A7X5XZ40"/>
<keyword evidence="1" id="KW-0969">Cilium</keyword>
<protein>
    <submittedName>
        <fullName evidence="1">Flagellar biosynthesis chaperone FliJ</fullName>
    </submittedName>
</protein>
<dbReference type="InterPro" id="IPR053716">
    <property type="entry name" value="Flag_assembly_chemotaxis_eff"/>
</dbReference>
<keyword evidence="1" id="KW-0282">Flagellum</keyword>
<keyword evidence="1" id="KW-0966">Cell projection</keyword>
<sequence>MRTPFDTALRMQQRTVDDLKVRIGAAIERIAELEQQGRDLVARIREERVLAHALPFASDAWLATAKHAQARIAEEVVAEQARLLNLRELAREAYGTCRAIESAAERFRAEAEREAEAAEQAAIDDIAAARFLRERKRMLVKAA</sequence>
<gene>
    <name evidence="1" type="ORF">GGR89_001933</name>
</gene>
<proteinExistence type="predicted"/>
<dbReference type="EMBL" id="JAATJB010000005">
    <property type="protein sequence ID" value="NJB97618.1"/>
    <property type="molecule type" value="Genomic_DNA"/>
</dbReference>
<evidence type="ECO:0000313" key="2">
    <source>
        <dbReference type="Proteomes" id="UP000531251"/>
    </source>
</evidence>
<keyword evidence="2" id="KW-1185">Reference proteome</keyword>
<dbReference type="Proteomes" id="UP000531251">
    <property type="component" value="Unassembled WGS sequence"/>
</dbReference>
<evidence type="ECO:0000313" key="1">
    <source>
        <dbReference type="EMBL" id="NJB97618.1"/>
    </source>
</evidence>
<accession>A0A7X5XZ40</accession>
<comment type="caution">
    <text evidence="1">The sequence shown here is derived from an EMBL/GenBank/DDBJ whole genome shotgun (WGS) entry which is preliminary data.</text>
</comment>
<dbReference type="RefSeq" id="WP_125971817.1">
    <property type="nucleotide sequence ID" value="NZ_BAAADY010000048.1"/>
</dbReference>